<keyword evidence="3" id="KW-1185">Reference proteome</keyword>
<dbReference type="InterPro" id="IPR003607">
    <property type="entry name" value="HD/PDEase_dom"/>
</dbReference>
<protein>
    <submittedName>
        <fullName evidence="2">HD domain-containing protein</fullName>
    </submittedName>
</protein>
<dbReference type="SUPFAM" id="SSF55781">
    <property type="entry name" value="GAF domain-like"/>
    <property type="match status" value="1"/>
</dbReference>
<dbReference type="InterPro" id="IPR037522">
    <property type="entry name" value="HD_GYP_dom"/>
</dbReference>
<gene>
    <name evidence="2" type="ORF">SAMN05421831_10365</name>
</gene>
<reference evidence="3" key="1">
    <citation type="submission" date="2016-10" db="EMBL/GenBank/DDBJ databases">
        <authorList>
            <person name="Varghese N."/>
            <person name="Submissions S."/>
        </authorList>
    </citation>
    <scope>NUCLEOTIDE SEQUENCE [LARGE SCALE GENOMIC DNA]</scope>
    <source>
        <strain evidence="3">DSM 7165</strain>
    </source>
</reference>
<dbReference type="STRING" id="64971.SAMN05421831_10365"/>
<sequence length="376" mass="42614">MLALHSLLAEMNAREHLPDKLCYLGKRLRSMHPHIERFSVAIYEPETDLLKTFYSTSAPSRALRAYQAPLSMSRSLMTIARQRRPRILHDLGQLETERTHTQKVKEQGWCSSYTAPLLHNKDFLGFVFFNSGKRRAFVGATLQTLELASQLIALLIHQERLALQTLVAAVRSALHITSDRDPETGSHLQRMAHYTRLIASDLSAQGALNDREVEHLYLFAPLHDLGKIAIPDRILHKPARLTEEEFALMREHTTKGAQMVDAIVKFHQLDALPNIHLLRQVVYSHHETLDGKGYPQGLVGDQVPLAARIISVADIFDALTTARPYKQAWSNAQAFAELERMLALGKLDARCIQALHDHPQEVAHIQQTYRDDQNTC</sequence>
<evidence type="ECO:0000313" key="3">
    <source>
        <dbReference type="Proteomes" id="UP000242999"/>
    </source>
</evidence>
<feature type="domain" description="HD-GYP" evidence="1">
    <location>
        <begin position="162"/>
        <end position="371"/>
    </location>
</feature>
<dbReference type="SMART" id="SM00471">
    <property type="entry name" value="HDc"/>
    <property type="match status" value="1"/>
</dbReference>
<dbReference type="CDD" id="cd00077">
    <property type="entry name" value="HDc"/>
    <property type="match status" value="1"/>
</dbReference>
<evidence type="ECO:0000259" key="1">
    <source>
        <dbReference type="PROSITE" id="PS51832"/>
    </source>
</evidence>
<evidence type="ECO:0000313" key="2">
    <source>
        <dbReference type="EMBL" id="SEI50515.1"/>
    </source>
</evidence>
<dbReference type="Gene3D" id="1.10.3210.10">
    <property type="entry name" value="Hypothetical protein af1432"/>
    <property type="match status" value="1"/>
</dbReference>
<dbReference type="Pfam" id="PF13487">
    <property type="entry name" value="HD_5"/>
    <property type="match status" value="1"/>
</dbReference>
<dbReference type="GO" id="GO:0008081">
    <property type="term" value="F:phosphoric diester hydrolase activity"/>
    <property type="evidence" value="ECO:0007669"/>
    <property type="project" value="UniProtKB-ARBA"/>
</dbReference>
<dbReference type="SUPFAM" id="SSF109604">
    <property type="entry name" value="HD-domain/PDEase-like"/>
    <property type="match status" value="1"/>
</dbReference>
<accession>A0A1H6RFY6</accession>
<dbReference type="EMBL" id="FNYH01000003">
    <property type="protein sequence ID" value="SEI50515.1"/>
    <property type="molecule type" value="Genomic_DNA"/>
</dbReference>
<name>A0A1H6RFY6_9GAMM</name>
<dbReference type="Gene3D" id="3.30.450.40">
    <property type="match status" value="1"/>
</dbReference>
<dbReference type="PROSITE" id="PS51832">
    <property type="entry name" value="HD_GYP"/>
    <property type="match status" value="1"/>
</dbReference>
<dbReference type="RefSeq" id="WP_177166790.1">
    <property type="nucleotide sequence ID" value="NZ_FNYH01000003.1"/>
</dbReference>
<dbReference type="InterPro" id="IPR052020">
    <property type="entry name" value="Cyclic_di-GMP/3'3'-cGAMP_PDE"/>
</dbReference>
<dbReference type="PANTHER" id="PTHR45228:SF1">
    <property type="entry name" value="CYCLIC DI-GMP PHOSPHODIESTERASE TM_0186"/>
    <property type="match status" value="1"/>
</dbReference>
<dbReference type="InterPro" id="IPR029016">
    <property type="entry name" value="GAF-like_dom_sf"/>
</dbReference>
<proteinExistence type="predicted"/>
<dbReference type="AlphaFoldDB" id="A0A1H6RFY6"/>
<dbReference type="PANTHER" id="PTHR45228">
    <property type="entry name" value="CYCLIC DI-GMP PHOSPHODIESTERASE TM_0186-RELATED"/>
    <property type="match status" value="1"/>
</dbReference>
<organism evidence="2 3">
    <name type="scientific">Allopseudospirillum japonicum</name>
    <dbReference type="NCBI Taxonomy" id="64971"/>
    <lineage>
        <taxon>Bacteria</taxon>
        <taxon>Pseudomonadati</taxon>
        <taxon>Pseudomonadota</taxon>
        <taxon>Gammaproteobacteria</taxon>
        <taxon>Oceanospirillales</taxon>
        <taxon>Oceanospirillaceae</taxon>
        <taxon>Allopseudospirillum</taxon>
    </lineage>
</organism>
<dbReference type="Proteomes" id="UP000242999">
    <property type="component" value="Unassembled WGS sequence"/>
</dbReference>